<evidence type="ECO:0000256" key="4">
    <source>
        <dbReference type="ARBA" id="ARBA00022771"/>
    </source>
</evidence>
<feature type="region of interest" description="Disordered" evidence="9">
    <location>
        <begin position="141"/>
        <end position="165"/>
    </location>
</feature>
<dbReference type="InterPro" id="IPR034732">
    <property type="entry name" value="EPHD"/>
</dbReference>
<dbReference type="GO" id="GO:0042800">
    <property type="term" value="F:histone H3K4 methyltransferase activity"/>
    <property type="evidence" value="ECO:0007669"/>
    <property type="project" value="TreeGrafter"/>
</dbReference>
<evidence type="ECO:0000256" key="9">
    <source>
        <dbReference type="SAM" id="MobiDB-lite"/>
    </source>
</evidence>
<dbReference type="PANTHER" id="PTHR45888">
    <property type="entry name" value="HL01030P-RELATED"/>
    <property type="match status" value="1"/>
</dbReference>
<dbReference type="KEGG" id="cme:CYME_CMR172C"/>
<dbReference type="GO" id="GO:0044666">
    <property type="term" value="C:MLL3/4 complex"/>
    <property type="evidence" value="ECO:0007669"/>
    <property type="project" value="TreeGrafter"/>
</dbReference>
<evidence type="ECO:0000256" key="2">
    <source>
        <dbReference type="ARBA" id="ARBA00022723"/>
    </source>
</evidence>
<dbReference type="PROSITE" id="PS51805">
    <property type="entry name" value="EPHD"/>
    <property type="match status" value="1"/>
</dbReference>
<keyword evidence="2" id="KW-0479">Metal-binding</keyword>
<dbReference type="HOGENOM" id="CLU_342076_0_0_1"/>
<dbReference type="Gramene" id="CMR172CT">
    <property type="protein sequence ID" value="CMR172CT"/>
    <property type="gene ID" value="CMR172C"/>
</dbReference>
<reference evidence="11 12" key="2">
    <citation type="journal article" date="2007" name="BMC Biol.">
        <title>A 100%-complete sequence reveals unusually simple genomic features in the hot-spring red alga Cyanidioschyzon merolae.</title>
        <authorList>
            <person name="Nozaki H."/>
            <person name="Takano H."/>
            <person name="Misumi O."/>
            <person name="Terasawa K."/>
            <person name="Matsuzaki M."/>
            <person name="Maruyama S."/>
            <person name="Nishida K."/>
            <person name="Yagisawa F."/>
            <person name="Yoshida Y."/>
            <person name="Fujiwara T."/>
            <person name="Takio S."/>
            <person name="Tamura K."/>
            <person name="Chung S.J."/>
            <person name="Nakamura S."/>
            <person name="Kuroiwa H."/>
            <person name="Tanaka K."/>
            <person name="Sato N."/>
            <person name="Kuroiwa T."/>
        </authorList>
    </citation>
    <scope>NUCLEOTIDE SEQUENCE [LARGE SCALE GENOMIC DNA]</scope>
    <source>
        <strain evidence="11 12">10D</strain>
    </source>
</reference>
<dbReference type="InterPro" id="IPR013083">
    <property type="entry name" value="Znf_RING/FYVE/PHD"/>
</dbReference>
<keyword evidence="7" id="KW-0804">Transcription</keyword>
<keyword evidence="5" id="KW-0862">Zinc</keyword>
<evidence type="ECO:0000313" key="12">
    <source>
        <dbReference type="Proteomes" id="UP000007014"/>
    </source>
</evidence>
<dbReference type="OrthoDB" id="6077at2759"/>
<keyword evidence="12" id="KW-1185">Reference proteome</keyword>
<evidence type="ECO:0000256" key="5">
    <source>
        <dbReference type="ARBA" id="ARBA00022833"/>
    </source>
</evidence>
<dbReference type="GeneID" id="16996691"/>
<dbReference type="Proteomes" id="UP000007014">
    <property type="component" value="Chromosome 18"/>
</dbReference>
<proteinExistence type="predicted"/>
<keyword evidence="4" id="KW-0863">Zinc-finger</keyword>
<feature type="domain" description="PHD-type" evidence="10">
    <location>
        <begin position="682"/>
        <end position="802"/>
    </location>
</feature>
<sequence length="829" mass="92824">MEEAVATQRRGVKRERTVRRQRVLRLAVPTRLLPTLKRSVIEQLHSQNGSMKYDGNKIEDLILRALCDFATFAGIPPAHRLAALERALPRHIAQSPRYRSSFCAAWHFSASTGAQDENDQDGTLSSELAALRALILETLSEREEQQRSQRSASSDCSKAIPETPPYATSACDVASTQATVETLRQSGCRITRSVQAWLTTAATTTAQQGPATDAAPSRMQPVALNAHTTTSDTGQCCGTVQQLHHQRQGTARIRTRCGSSSAIPTRVPLSLAPMLLRFLELQLPEAVEYHLQDLLLTELLRIDRVQYVYLPGRGLDTSRGSIRASSHAAGTERQASSSCTRRAAPQTRTDTECPYERVRSARITEHRALLAALGLGRSVAGTVTPTSKKREEATSMIQCKEMRHERLLPRNADTMSRKQSSPLTFAEYVRRADPATSAWMGALDPLWIQAAEQVVAACLVRARDPNACSEGAAPAWSTAYMQRSIWERNDSTQYRKHVQRISERYLLELDSAENRRKRGFRNHPTVYAAARRNAQPGTLSADACLARLTTATLGARSTCGSTLTEEKETTMTTALQRRGSVEEAYLWTEADYDAFFTAWRRFGNSVHANRKIAQAMNEAYWARVPTRKRHALTLKTRQGIGGRVTFLPTHIVYQKRLHRGWLEMHRSENELKLEQLMPAPHQTRCGLCRRDASHDDSTQTGALIGPFWEMLPDAPSTPVWMHRECLLWTPEVFETCEGTMMNVRRTFRRAIRIRCAYCGRTGAATGCFLRYCRRSYHAPVCAVAAGCSLDHRHYRLLCMQHTQVYAKISAKGAALFWESLEQEGISSVK</sequence>
<organism evidence="11 12">
    <name type="scientific">Cyanidioschyzon merolae (strain NIES-3377 / 10D)</name>
    <name type="common">Unicellular red alga</name>
    <dbReference type="NCBI Taxonomy" id="280699"/>
    <lineage>
        <taxon>Eukaryota</taxon>
        <taxon>Rhodophyta</taxon>
        <taxon>Bangiophyceae</taxon>
        <taxon>Cyanidiales</taxon>
        <taxon>Cyanidiaceae</taxon>
        <taxon>Cyanidioschyzon</taxon>
    </lineage>
</organism>
<evidence type="ECO:0000259" key="10">
    <source>
        <dbReference type="PROSITE" id="PS51805"/>
    </source>
</evidence>
<dbReference type="GO" id="GO:0045944">
    <property type="term" value="P:positive regulation of transcription by RNA polymerase II"/>
    <property type="evidence" value="ECO:0007669"/>
    <property type="project" value="TreeGrafter"/>
</dbReference>
<gene>
    <name evidence="11" type="ORF">CYME_CMR172C</name>
</gene>
<dbReference type="AlphaFoldDB" id="M1VGT2"/>
<evidence type="ECO:0000256" key="8">
    <source>
        <dbReference type="ARBA" id="ARBA00023242"/>
    </source>
</evidence>
<accession>M1VGT2</accession>
<keyword evidence="6" id="KW-0805">Transcription regulation</keyword>
<dbReference type="eggNOG" id="KOG4362">
    <property type="taxonomic scope" value="Eukaryota"/>
</dbReference>
<feature type="region of interest" description="Disordered" evidence="9">
    <location>
        <begin position="319"/>
        <end position="353"/>
    </location>
</feature>
<dbReference type="Gene3D" id="3.30.40.10">
    <property type="entry name" value="Zinc/RING finger domain, C3HC4 (zinc finger)"/>
    <property type="match status" value="1"/>
</dbReference>
<name>M1VGT2_CYAM1</name>
<dbReference type="GO" id="GO:0003713">
    <property type="term" value="F:transcription coactivator activity"/>
    <property type="evidence" value="ECO:0007669"/>
    <property type="project" value="TreeGrafter"/>
</dbReference>
<evidence type="ECO:0000313" key="11">
    <source>
        <dbReference type="EMBL" id="BAM82417.1"/>
    </source>
</evidence>
<dbReference type="GO" id="GO:0008270">
    <property type="term" value="F:zinc ion binding"/>
    <property type="evidence" value="ECO:0007669"/>
    <property type="project" value="UniProtKB-KW"/>
</dbReference>
<reference evidence="11 12" key="1">
    <citation type="journal article" date="2004" name="Nature">
        <title>Genome sequence of the ultrasmall unicellular red alga Cyanidioschyzon merolae 10D.</title>
        <authorList>
            <person name="Matsuzaki M."/>
            <person name="Misumi O."/>
            <person name="Shin-i T."/>
            <person name="Maruyama S."/>
            <person name="Takahara M."/>
            <person name="Miyagishima S."/>
            <person name="Mori T."/>
            <person name="Nishida K."/>
            <person name="Yagisawa F."/>
            <person name="Nishida K."/>
            <person name="Yoshida Y."/>
            <person name="Nishimura Y."/>
            <person name="Nakao S."/>
            <person name="Kobayashi T."/>
            <person name="Momoyama Y."/>
            <person name="Higashiyama T."/>
            <person name="Minoda A."/>
            <person name="Sano M."/>
            <person name="Nomoto H."/>
            <person name="Oishi K."/>
            <person name="Hayashi H."/>
            <person name="Ohta F."/>
            <person name="Nishizaka S."/>
            <person name="Haga S."/>
            <person name="Miura S."/>
            <person name="Morishita T."/>
            <person name="Kabeya Y."/>
            <person name="Terasawa K."/>
            <person name="Suzuki Y."/>
            <person name="Ishii Y."/>
            <person name="Asakawa S."/>
            <person name="Takano H."/>
            <person name="Ohta N."/>
            <person name="Kuroiwa H."/>
            <person name="Tanaka K."/>
            <person name="Shimizu N."/>
            <person name="Sugano S."/>
            <person name="Sato N."/>
            <person name="Nozaki H."/>
            <person name="Ogasawara N."/>
            <person name="Kohara Y."/>
            <person name="Kuroiwa T."/>
        </authorList>
    </citation>
    <scope>NUCLEOTIDE SEQUENCE [LARGE SCALE GENOMIC DNA]</scope>
    <source>
        <strain evidence="11 12">10D</strain>
    </source>
</reference>
<dbReference type="Pfam" id="PF13771">
    <property type="entry name" value="zf-HC5HC2H"/>
    <property type="match status" value="1"/>
</dbReference>
<dbReference type="STRING" id="280699.M1VGT2"/>
<dbReference type="RefSeq" id="XP_005538453.1">
    <property type="nucleotide sequence ID" value="XM_005538396.1"/>
</dbReference>
<dbReference type="EMBL" id="AP006500">
    <property type="protein sequence ID" value="BAM82417.1"/>
    <property type="molecule type" value="Genomic_DNA"/>
</dbReference>
<evidence type="ECO:0000256" key="3">
    <source>
        <dbReference type="ARBA" id="ARBA00022737"/>
    </source>
</evidence>
<comment type="subcellular location">
    <subcellularLocation>
        <location evidence="1">Nucleus</location>
    </subcellularLocation>
</comment>
<protein>
    <recommendedName>
        <fullName evidence="10">PHD-type domain-containing protein</fullName>
    </recommendedName>
</protein>
<evidence type="ECO:0000256" key="6">
    <source>
        <dbReference type="ARBA" id="ARBA00023015"/>
    </source>
</evidence>
<keyword evidence="8" id="KW-0539">Nucleus</keyword>
<dbReference type="PANTHER" id="PTHR45888:SF6">
    <property type="entry name" value="HL01030P-RELATED"/>
    <property type="match status" value="1"/>
</dbReference>
<evidence type="ECO:0000256" key="1">
    <source>
        <dbReference type="ARBA" id="ARBA00004123"/>
    </source>
</evidence>
<evidence type="ECO:0000256" key="7">
    <source>
        <dbReference type="ARBA" id="ARBA00023163"/>
    </source>
</evidence>
<keyword evidence="3" id="KW-0677">Repeat</keyword>